<feature type="region of interest" description="Disordered" evidence="1">
    <location>
        <begin position="113"/>
        <end position="194"/>
    </location>
</feature>
<feature type="compositionally biased region" description="Low complexity" evidence="1">
    <location>
        <begin position="139"/>
        <end position="148"/>
    </location>
</feature>
<gene>
    <name evidence="2" type="ORF">N1851_033175</name>
</gene>
<comment type="caution">
    <text evidence="2">The sequence shown here is derived from an EMBL/GenBank/DDBJ whole genome shotgun (WGS) entry which is preliminary data.</text>
</comment>
<dbReference type="AlphaFoldDB" id="A0AA47M1Q8"/>
<name>A0AA47M1Q8_MERPO</name>
<evidence type="ECO:0000256" key="1">
    <source>
        <dbReference type="SAM" id="MobiDB-lite"/>
    </source>
</evidence>
<organism evidence="2 3">
    <name type="scientific">Merluccius polli</name>
    <name type="common">Benguela hake</name>
    <name type="synonym">Merluccius cadenati</name>
    <dbReference type="NCBI Taxonomy" id="89951"/>
    <lineage>
        <taxon>Eukaryota</taxon>
        <taxon>Metazoa</taxon>
        <taxon>Chordata</taxon>
        <taxon>Craniata</taxon>
        <taxon>Vertebrata</taxon>
        <taxon>Euteleostomi</taxon>
        <taxon>Actinopterygii</taxon>
        <taxon>Neopterygii</taxon>
        <taxon>Teleostei</taxon>
        <taxon>Neoteleostei</taxon>
        <taxon>Acanthomorphata</taxon>
        <taxon>Zeiogadaria</taxon>
        <taxon>Gadariae</taxon>
        <taxon>Gadiformes</taxon>
        <taxon>Gadoidei</taxon>
        <taxon>Merlucciidae</taxon>
        <taxon>Merluccius</taxon>
    </lineage>
</organism>
<feature type="compositionally biased region" description="Pro residues" evidence="1">
    <location>
        <begin position="166"/>
        <end position="194"/>
    </location>
</feature>
<keyword evidence="3" id="KW-1185">Reference proteome</keyword>
<evidence type="ECO:0000313" key="2">
    <source>
        <dbReference type="EMBL" id="KAK0132025.1"/>
    </source>
</evidence>
<sequence>MSDRKIGMMNRDVQMRRVDVFLAASTEAGAGPEGKKKWLKRHVKYRQRWEKSGWVHKTGLAEPNLRSLEAVTTKETARAACRSYNKGSTVARGDHPERAQQMQARSRILVGAYRSTWPPPPAPAQPVITGPDPDPNPLTTHTSTPTTSADSGPIPTKAPLGDVTPGPHPPPLPPSSAPLPWSPSPPSYPPSSPPTYPPTLLPHLTHKSDDSLWRWPGSALSEVTLTSELRMRGFYEELQVTAPPSHVTHLAPLTLPGDYLYVKVHMRKCWELNTPNNGGTNRINTNPHQCHPRRRTILPYDDPHAPRRNDSDPCLRQFDGVQLTHINGTKRMYSIPLHTLFTDTIWKRSGSRWEHDNKYVCDGPIGGKPEWREGASWGCSLTGCRNVGHILWDTRDEGAGIGIAGTCNRATRAFTNPRTRWDDTRLLQEGGGLSMEGKNVILTLTSVGAHQYYNPLCPSAPNVLYLTVGVSMWGAWDPMSVVRVDILPESTSSTSAVTYSEQGVTIFNVESANDIPTHDIFTQATGFSETNQWLAWLVGTVRLQGLSDCVACAAARPALTTIPVYLNETDDPRGTYCMIRLFIEAHPKNCTLLGNLFPPGLNKTTPPTFKVLPAPYWCFTRVSTRPVGDLPTAWCQHTYNVT</sequence>
<protein>
    <submittedName>
        <fullName evidence="2">Uncharacterized protein</fullName>
    </submittedName>
</protein>
<dbReference type="Proteomes" id="UP001174136">
    <property type="component" value="Unassembled WGS sequence"/>
</dbReference>
<accession>A0AA47M1Q8</accession>
<dbReference type="EMBL" id="JAOPHQ010006303">
    <property type="protein sequence ID" value="KAK0132025.1"/>
    <property type="molecule type" value="Genomic_DNA"/>
</dbReference>
<proteinExistence type="predicted"/>
<reference evidence="2" key="1">
    <citation type="journal article" date="2023" name="Front. Mar. Sci.">
        <title>A new Merluccius polli reference genome to investigate the effects of global change in West African waters.</title>
        <authorList>
            <person name="Mateo J.L."/>
            <person name="Blanco-Fernandez C."/>
            <person name="Garcia-Vazquez E."/>
            <person name="Machado-Schiaffino G."/>
        </authorList>
    </citation>
    <scope>NUCLEOTIDE SEQUENCE</scope>
    <source>
        <strain evidence="2">C29</strain>
        <tissue evidence="2">Fin</tissue>
    </source>
</reference>
<evidence type="ECO:0000313" key="3">
    <source>
        <dbReference type="Proteomes" id="UP001174136"/>
    </source>
</evidence>